<dbReference type="AlphaFoldDB" id="A0A0M3IHM5"/>
<name>A0A0M3IHM5_ASCLU</name>
<sequence length="177" mass="20289">LRDVDEASKIHGVYETSRTRGRTADFTKSEQLALTSHRPSATSVLVSIGPRDDRLMYRKYGDNLTVYNAVTSPTERKLSTNDKICSLGEEQCSYANLSSSNVLPLERNRDDESHIEQIFISVPKINQHVNLSSPIERTNQKRRSSNLGIFYSPRNSVEIERQFQNHCDDRNRLLYVI</sequence>
<evidence type="ECO:0000313" key="2">
    <source>
        <dbReference type="WBParaSite" id="ALUE_0001793301-mRNA-1"/>
    </source>
</evidence>
<keyword evidence="1" id="KW-1185">Reference proteome</keyword>
<evidence type="ECO:0000313" key="1">
    <source>
        <dbReference type="Proteomes" id="UP000036681"/>
    </source>
</evidence>
<organism evidence="1 2">
    <name type="scientific">Ascaris lumbricoides</name>
    <name type="common">Giant roundworm</name>
    <dbReference type="NCBI Taxonomy" id="6252"/>
    <lineage>
        <taxon>Eukaryota</taxon>
        <taxon>Metazoa</taxon>
        <taxon>Ecdysozoa</taxon>
        <taxon>Nematoda</taxon>
        <taxon>Chromadorea</taxon>
        <taxon>Rhabditida</taxon>
        <taxon>Spirurina</taxon>
        <taxon>Ascaridomorpha</taxon>
        <taxon>Ascaridoidea</taxon>
        <taxon>Ascarididae</taxon>
        <taxon>Ascaris</taxon>
    </lineage>
</organism>
<dbReference type="WBParaSite" id="ALUE_0001793301-mRNA-1">
    <property type="protein sequence ID" value="ALUE_0001793301-mRNA-1"/>
    <property type="gene ID" value="ALUE_0001793301"/>
</dbReference>
<proteinExistence type="predicted"/>
<reference evidence="2" key="1">
    <citation type="submission" date="2017-02" db="UniProtKB">
        <authorList>
            <consortium name="WormBaseParasite"/>
        </authorList>
    </citation>
    <scope>IDENTIFICATION</scope>
</reference>
<accession>A0A0M3IHM5</accession>
<dbReference type="Proteomes" id="UP000036681">
    <property type="component" value="Unplaced"/>
</dbReference>
<protein>
    <submittedName>
        <fullName evidence="2">Uncharacterized protein</fullName>
    </submittedName>
</protein>